<protein>
    <submittedName>
        <fullName evidence="2">CbtA family protein</fullName>
    </submittedName>
</protein>
<evidence type="ECO:0000313" key="2">
    <source>
        <dbReference type="EMBL" id="NGY60871.1"/>
    </source>
</evidence>
<dbReference type="RefSeq" id="WP_166046845.1">
    <property type="nucleotide sequence ID" value="NZ_JAAMPJ010000004.1"/>
</dbReference>
<dbReference type="AlphaFoldDB" id="A0A7C9RQE7"/>
<feature type="transmembrane region" description="Helical" evidence="1">
    <location>
        <begin position="220"/>
        <end position="239"/>
    </location>
</feature>
<keyword evidence="1" id="KW-0472">Membrane</keyword>
<comment type="caution">
    <text evidence="2">The sequence shown here is derived from an EMBL/GenBank/DDBJ whole genome shotgun (WGS) entry which is preliminary data.</text>
</comment>
<sequence length="255" mass="26304">MTEHPVTYKSLALRGIAAGGIAGVASALVQLLVTEIPIRAALAVEEAREPAGESAGHSHGGEEELVSRGAQIVGGMLGVVIVGIAVGLVFATAYALSKRWFTGRTPFSRSFAFGAAVFGAVALLPWLKYPSNPPAVGDPETVNYRTALYLGVVVAGLAIVWGASWLAERLRAQSQPVRVTAVLLAVVAAVAVVLAAFPAPSDTIPADMPVTVLWQFRLSSLAQLATLYVGLGVVFGLLIDPATRKAKAVGKAAVA</sequence>
<feature type="transmembrane region" description="Helical" evidence="1">
    <location>
        <begin position="179"/>
        <end position="200"/>
    </location>
</feature>
<feature type="transmembrane region" description="Helical" evidence="1">
    <location>
        <begin position="72"/>
        <end position="95"/>
    </location>
</feature>
<proteinExistence type="predicted"/>
<dbReference type="EMBL" id="JAAMPJ010000004">
    <property type="protein sequence ID" value="NGY60871.1"/>
    <property type="molecule type" value="Genomic_DNA"/>
</dbReference>
<accession>A0A7C9RQE7</accession>
<reference evidence="2 3" key="1">
    <citation type="submission" date="2020-03" db="EMBL/GenBank/DDBJ databases">
        <title>Isolation and identification of active actinomycetes.</title>
        <authorList>
            <person name="Sun X."/>
        </authorList>
    </citation>
    <scope>NUCLEOTIDE SEQUENCE [LARGE SCALE GENOMIC DNA]</scope>
    <source>
        <strain evidence="2 3">NEAU-D13</strain>
    </source>
</reference>
<keyword evidence="1" id="KW-0812">Transmembrane</keyword>
<keyword evidence="1" id="KW-1133">Transmembrane helix</keyword>
<feature type="transmembrane region" description="Helical" evidence="1">
    <location>
        <begin position="107"/>
        <end position="127"/>
    </location>
</feature>
<feature type="transmembrane region" description="Helical" evidence="1">
    <location>
        <begin position="12"/>
        <end position="33"/>
    </location>
</feature>
<gene>
    <name evidence="2" type="ORF">G7043_18220</name>
</gene>
<organism evidence="2 3">
    <name type="scientific">Lentzea alba</name>
    <dbReference type="NCBI Taxonomy" id="2714351"/>
    <lineage>
        <taxon>Bacteria</taxon>
        <taxon>Bacillati</taxon>
        <taxon>Actinomycetota</taxon>
        <taxon>Actinomycetes</taxon>
        <taxon>Pseudonocardiales</taxon>
        <taxon>Pseudonocardiaceae</taxon>
        <taxon>Lentzea</taxon>
    </lineage>
</organism>
<feature type="transmembrane region" description="Helical" evidence="1">
    <location>
        <begin position="147"/>
        <end position="167"/>
    </location>
</feature>
<keyword evidence="3" id="KW-1185">Reference proteome</keyword>
<dbReference type="Proteomes" id="UP000481360">
    <property type="component" value="Unassembled WGS sequence"/>
</dbReference>
<evidence type="ECO:0000313" key="3">
    <source>
        <dbReference type="Proteomes" id="UP000481360"/>
    </source>
</evidence>
<name>A0A7C9RQE7_9PSEU</name>
<dbReference type="Pfam" id="PF09490">
    <property type="entry name" value="CbtA"/>
    <property type="match status" value="1"/>
</dbReference>
<dbReference type="InterPro" id="IPR012666">
    <property type="entry name" value="CbtA_put"/>
</dbReference>
<evidence type="ECO:0000256" key="1">
    <source>
        <dbReference type="SAM" id="Phobius"/>
    </source>
</evidence>